<feature type="modified residue" description="4-aspartylphosphate" evidence="2">
    <location>
        <position position="56"/>
    </location>
</feature>
<proteinExistence type="predicted"/>
<dbReference type="AlphaFoldDB" id="A0A286G7L9"/>
<dbReference type="Gene3D" id="3.40.50.2300">
    <property type="match status" value="1"/>
</dbReference>
<name>A0A286G7L9_9PROT</name>
<dbReference type="PANTHER" id="PTHR44591:SF3">
    <property type="entry name" value="RESPONSE REGULATORY DOMAIN-CONTAINING PROTEIN"/>
    <property type="match status" value="1"/>
</dbReference>
<evidence type="ECO:0000259" key="3">
    <source>
        <dbReference type="PROSITE" id="PS50110"/>
    </source>
</evidence>
<dbReference type="InterPro" id="IPR011006">
    <property type="entry name" value="CheY-like_superfamily"/>
</dbReference>
<sequence>MQDERKTVVVVEDNALNMKLFEQILQQGGFTAIPSLDGHGLVELVRGARPTCILMDIQLPHVSGFDLMKQVKGEADLRETPIVAVTAYAPGHERNRFLDAGFDAFLPKPISVRVLLSTVGQFSGGAVPA</sequence>
<dbReference type="OrthoDB" id="9801602at2"/>
<dbReference type="PROSITE" id="PS50110">
    <property type="entry name" value="RESPONSE_REGULATORY"/>
    <property type="match status" value="1"/>
</dbReference>
<dbReference type="GO" id="GO:0000160">
    <property type="term" value="P:phosphorelay signal transduction system"/>
    <property type="evidence" value="ECO:0007669"/>
    <property type="project" value="InterPro"/>
</dbReference>
<keyword evidence="1 2" id="KW-0597">Phosphoprotein</keyword>
<evidence type="ECO:0000313" key="5">
    <source>
        <dbReference type="Proteomes" id="UP000219621"/>
    </source>
</evidence>
<gene>
    <name evidence="4" type="ORF">SAMN05421508_101823</name>
</gene>
<dbReference type="RefSeq" id="WP_097277676.1">
    <property type="nucleotide sequence ID" value="NZ_OCNJ01000001.1"/>
</dbReference>
<protein>
    <submittedName>
        <fullName evidence="4">Two-component system, cell cycle response regulator DivK</fullName>
    </submittedName>
</protein>
<accession>A0A286G7L9</accession>
<evidence type="ECO:0000256" key="1">
    <source>
        <dbReference type="ARBA" id="ARBA00022553"/>
    </source>
</evidence>
<evidence type="ECO:0000256" key="2">
    <source>
        <dbReference type="PROSITE-ProRule" id="PRU00169"/>
    </source>
</evidence>
<feature type="domain" description="Response regulatory" evidence="3">
    <location>
        <begin position="7"/>
        <end position="123"/>
    </location>
</feature>
<evidence type="ECO:0000313" key="4">
    <source>
        <dbReference type="EMBL" id="SOD91129.1"/>
    </source>
</evidence>
<keyword evidence="5" id="KW-1185">Reference proteome</keyword>
<dbReference type="Pfam" id="PF00072">
    <property type="entry name" value="Response_reg"/>
    <property type="match status" value="1"/>
</dbReference>
<dbReference type="Proteomes" id="UP000219621">
    <property type="component" value="Unassembled WGS sequence"/>
</dbReference>
<dbReference type="InterPro" id="IPR050595">
    <property type="entry name" value="Bact_response_regulator"/>
</dbReference>
<dbReference type="InterPro" id="IPR001789">
    <property type="entry name" value="Sig_transdc_resp-reg_receiver"/>
</dbReference>
<organism evidence="4 5">
    <name type="scientific">Caenispirillum bisanense</name>
    <dbReference type="NCBI Taxonomy" id="414052"/>
    <lineage>
        <taxon>Bacteria</taxon>
        <taxon>Pseudomonadati</taxon>
        <taxon>Pseudomonadota</taxon>
        <taxon>Alphaproteobacteria</taxon>
        <taxon>Rhodospirillales</taxon>
        <taxon>Novispirillaceae</taxon>
        <taxon>Caenispirillum</taxon>
    </lineage>
</organism>
<dbReference type="PANTHER" id="PTHR44591">
    <property type="entry name" value="STRESS RESPONSE REGULATOR PROTEIN 1"/>
    <property type="match status" value="1"/>
</dbReference>
<dbReference type="SUPFAM" id="SSF52172">
    <property type="entry name" value="CheY-like"/>
    <property type="match status" value="1"/>
</dbReference>
<reference evidence="4 5" key="1">
    <citation type="submission" date="2017-09" db="EMBL/GenBank/DDBJ databases">
        <authorList>
            <person name="Ehlers B."/>
            <person name="Leendertz F.H."/>
        </authorList>
    </citation>
    <scope>NUCLEOTIDE SEQUENCE [LARGE SCALE GENOMIC DNA]</scope>
    <source>
        <strain evidence="4 5">USBA 140</strain>
    </source>
</reference>
<dbReference type="EMBL" id="OCNJ01000001">
    <property type="protein sequence ID" value="SOD91129.1"/>
    <property type="molecule type" value="Genomic_DNA"/>
</dbReference>
<dbReference type="SMART" id="SM00448">
    <property type="entry name" value="REC"/>
    <property type="match status" value="1"/>
</dbReference>